<dbReference type="GO" id="GO:0006351">
    <property type="term" value="P:DNA-templated transcription"/>
    <property type="evidence" value="ECO:0007669"/>
    <property type="project" value="InterPro"/>
</dbReference>
<dbReference type="InterPro" id="IPR052761">
    <property type="entry name" value="Fungal_Detox/Toxin_TFs"/>
</dbReference>
<evidence type="ECO:0000313" key="4">
    <source>
        <dbReference type="EMBL" id="KIW29249.1"/>
    </source>
</evidence>
<feature type="domain" description="Xylanolytic transcriptional activator regulatory" evidence="3">
    <location>
        <begin position="58"/>
        <end position="233"/>
    </location>
</feature>
<dbReference type="HOGENOM" id="CLU_006329_2_2_1"/>
<proteinExistence type="predicted"/>
<dbReference type="Proteomes" id="UP000054466">
    <property type="component" value="Unassembled WGS sequence"/>
</dbReference>
<reference evidence="4 5" key="1">
    <citation type="submission" date="2015-01" db="EMBL/GenBank/DDBJ databases">
        <title>The Genome Sequence of Cladophialophora immunda CBS83496.</title>
        <authorList>
            <consortium name="The Broad Institute Genomics Platform"/>
            <person name="Cuomo C."/>
            <person name="de Hoog S."/>
            <person name="Gorbushina A."/>
            <person name="Stielow B."/>
            <person name="Teixiera M."/>
            <person name="Abouelleil A."/>
            <person name="Chapman S.B."/>
            <person name="Priest M."/>
            <person name="Young S.K."/>
            <person name="Wortman J."/>
            <person name="Nusbaum C."/>
            <person name="Birren B."/>
        </authorList>
    </citation>
    <scope>NUCLEOTIDE SEQUENCE [LARGE SCALE GENOMIC DNA]</scope>
    <source>
        <strain evidence="4 5">CBS 83496</strain>
    </source>
</reference>
<evidence type="ECO:0000256" key="1">
    <source>
        <dbReference type="ARBA" id="ARBA00023242"/>
    </source>
</evidence>
<sequence length="643" mass="72121">MMASRIQDEGRHPGRHPSLSLPPFIKEVDSDLSPVDQEYLGRKGALSVPDTNTSQALLQCYLQLVHPAVPFLAISQINAIARSHDSHEAVREKDKVSLLLWQAMLFTATAFVDDAVIHQMGFSTRAVARRVFYKRARTLYDLQAHRDQIQTLQAMILLTYWVEDRHDDRNMLFWINAAKSLLQILDIPSMLQGMDPSTPRSKMLRRTWWACFVRESMLVLSLRRGTVVEHMSPPLSIIGLRDFDLDEEQSSSARLLIRRASPQPAFTRDQQHDQAIIFIELAKLCICANRVIMIRTTLTILERAGSNHRHGRVSYTDNVIQEVARCEDELRQWSESQSAGSTPSDTEVSLTPSTLHVRVFQILLQATFFSVVGALYRPFIYPAPEEVPHIASIPRQWRSECLHKFRAVAQEICAVAEIVLKENLGELLPSFVIFPFCLGAVVRFLHLRAKPDGQADDHDLGQCITVLAKLGERFDHATPLLVYFDRLATQQYSRPDRRLDSGAPEDFNGGSSRVNMSDRHITVAPMDPESTLRPTPPGIEEGLCASKGLVSNGSSMGLGQDDPMDLPNSNWEMNLPAATPYAEDDIAGFAASLGGQARTLTLLEDEYDFGFGQQDLPMGSVANIFPTIGEVYFSEEDLWLPSN</sequence>
<dbReference type="CDD" id="cd12148">
    <property type="entry name" value="fungal_TF_MHR"/>
    <property type="match status" value="1"/>
</dbReference>
<evidence type="ECO:0000259" key="3">
    <source>
        <dbReference type="Pfam" id="PF04082"/>
    </source>
</evidence>
<dbReference type="EMBL" id="KN847042">
    <property type="protein sequence ID" value="KIW29249.1"/>
    <property type="molecule type" value="Genomic_DNA"/>
</dbReference>
<keyword evidence="5" id="KW-1185">Reference proteome</keyword>
<dbReference type="GO" id="GO:0003677">
    <property type="term" value="F:DNA binding"/>
    <property type="evidence" value="ECO:0007669"/>
    <property type="project" value="InterPro"/>
</dbReference>
<dbReference type="STRING" id="569365.A0A0D2D0D0"/>
<dbReference type="VEuPathDB" id="FungiDB:PV07_05074"/>
<dbReference type="GO" id="GO:0008270">
    <property type="term" value="F:zinc ion binding"/>
    <property type="evidence" value="ECO:0007669"/>
    <property type="project" value="InterPro"/>
</dbReference>
<dbReference type="PANTHER" id="PTHR47425">
    <property type="entry name" value="FARB-RELATED"/>
    <property type="match status" value="1"/>
</dbReference>
<protein>
    <recommendedName>
        <fullName evidence="3">Xylanolytic transcriptional activator regulatory domain-containing protein</fullName>
    </recommendedName>
</protein>
<accession>A0A0D2D0D0</accession>
<evidence type="ECO:0000313" key="5">
    <source>
        <dbReference type="Proteomes" id="UP000054466"/>
    </source>
</evidence>
<keyword evidence="1" id="KW-0539">Nucleus</keyword>
<dbReference type="RefSeq" id="XP_016249465.1">
    <property type="nucleotide sequence ID" value="XM_016391946.1"/>
</dbReference>
<dbReference type="AlphaFoldDB" id="A0A0D2D0D0"/>
<name>A0A0D2D0D0_9EURO</name>
<organism evidence="4 5">
    <name type="scientific">Cladophialophora immunda</name>
    <dbReference type="NCBI Taxonomy" id="569365"/>
    <lineage>
        <taxon>Eukaryota</taxon>
        <taxon>Fungi</taxon>
        <taxon>Dikarya</taxon>
        <taxon>Ascomycota</taxon>
        <taxon>Pezizomycotina</taxon>
        <taxon>Eurotiomycetes</taxon>
        <taxon>Chaetothyriomycetidae</taxon>
        <taxon>Chaetothyriales</taxon>
        <taxon>Herpotrichiellaceae</taxon>
        <taxon>Cladophialophora</taxon>
    </lineage>
</organism>
<feature type="compositionally biased region" description="Basic and acidic residues" evidence="2">
    <location>
        <begin position="1"/>
        <end position="12"/>
    </location>
</feature>
<dbReference type="PANTHER" id="PTHR47425:SF3">
    <property type="entry name" value="ZN(II)2CYS6 TRANSCRIPTION FACTOR (EUROFUNG)"/>
    <property type="match status" value="1"/>
</dbReference>
<feature type="region of interest" description="Disordered" evidence="2">
    <location>
        <begin position="1"/>
        <end position="21"/>
    </location>
</feature>
<dbReference type="InterPro" id="IPR007219">
    <property type="entry name" value="XnlR_reg_dom"/>
</dbReference>
<gene>
    <name evidence="4" type="ORF">PV07_05074</name>
</gene>
<dbReference type="OrthoDB" id="4540686at2759"/>
<evidence type="ECO:0000256" key="2">
    <source>
        <dbReference type="SAM" id="MobiDB-lite"/>
    </source>
</evidence>
<dbReference type="GeneID" id="27344268"/>
<dbReference type="Pfam" id="PF04082">
    <property type="entry name" value="Fungal_trans"/>
    <property type="match status" value="1"/>
</dbReference>